<sequence>MSFVFYQCFIPKFPFLLEMNVLLLHPHESNFFTVLSVFSLNNQFHMFTGSHTNISCWEIFNKMEVIWVKLFFMIFSSDFGDFHDGTTHIDSVAVTTSTNSTVCVPVQPSVVLYYTALPSKRHPAVLVCSVYDFYPKQIKMSWFRDGQEVTSEVTSTDVMQDGDWYYQIHSHLEYTPRSGEKISCVVEHASLEEPLKTYWDPSMPKSDEEKIAIGASALILDLIFGLAGFIYYKSRTQGQTSFHQSNICSYQFKICLYQFTQVLHQWAMVSDQIRPV</sequence>
<evidence type="ECO:0000256" key="1">
    <source>
        <dbReference type="SAM" id="Phobius"/>
    </source>
</evidence>
<dbReference type="InterPro" id="IPR036179">
    <property type="entry name" value="Ig-like_dom_sf"/>
</dbReference>
<keyword evidence="1" id="KW-1133">Transmembrane helix</keyword>
<organism evidence="3 4">
    <name type="scientific">Amphiprion percula</name>
    <name type="common">Orange clownfish</name>
    <name type="synonym">Lutjanus percula</name>
    <dbReference type="NCBI Taxonomy" id="161767"/>
    <lineage>
        <taxon>Eukaryota</taxon>
        <taxon>Metazoa</taxon>
        <taxon>Chordata</taxon>
        <taxon>Craniata</taxon>
        <taxon>Vertebrata</taxon>
        <taxon>Euteleostomi</taxon>
        <taxon>Actinopterygii</taxon>
        <taxon>Neopterygii</taxon>
        <taxon>Teleostei</taxon>
        <taxon>Neoteleostei</taxon>
        <taxon>Acanthomorphata</taxon>
        <taxon>Ovalentaria</taxon>
        <taxon>Pomacentridae</taxon>
        <taxon>Amphiprion</taxon>
    </lineage>
</organism>
<name>A0A3P8TIC2_AMPPE</name>
<dbReference type="GeneTree" id="ENSGT00950000183127"/>
<evidence type="ECO:0000259" key="2">
    <source>
        <dbReference type="PROSITE" id="PS50835"/>
    </source>
</evidence>
<evidence type="ECO:0000313" key="3">
    <source>
        <dbReference type="Ensembl" id="ENSAPEP00000024386.1"/>
    </source>
</evidence>
<dbReference type="InterPro" id="IPR003597">
    <property type="entry name" value="Ig_C1-set"/>
</dbReference>
<dbReference type="STRING" id="161767.ENSAPEP00000024386"/>
<dbReference type="InterPro" id="IPR050160">
    <property type="entry name" value="MHC/Immunoglobulin"/>
</dbReference>
<dbReference type="SUPFAM" id="SSF48726">
    <property type="entry name" value="Immunoglobulin"/>
    <property type="match status" value="1"/>
</dbReference>
<keyword evidence="4" id="KW-1185">Reference proteome</keyword>
<dbReference type="PANTHER" id="PTHR19944">
    <property type="entry name" value="MHC CLASS II-RELATED"/>
    <property type="match status" value="1"/>
</dbReference>
<protein>
    <recommendedName>
        <fullName evidence="2">Ig-like domain-containing protein</fullName>
    </recommendedName>
</protein>
<dbReference type="PROSITE" id="PS50835">
    <property type="entry name" value="IG_LIKE"/>
    <property type="match status" value="1"/>
</dbReference>
<accession>A0A3P8TIC2</accession>
<dbReference type="Gene3D" id="2.60.40.10">
    <property type="entry name" value="Immunoglobulins"/>
    <property type="match status" value="1"/>
</dbReference>
<dbReference type="Proteomes" id="UP000265080">
    <property type="component" value="Chromosome 23"/>
</dbReference>
<evidence type="ECO:0000313" key="4">
    <source>
        <dbReference type="Proteomes" id="UP000265080"/>
    </source>
</evidence>
<dbReference type="PANTHER" id="PTHR19944:SF99">
    <property type="entry name" value="HLA CLASS II HISTOCOMPATIBILITY ANTIGEN, DRB1 BETA CHAIN"/>
    <property type="match status" value="1"/>
</dbReference>
<keyword evidence="1" id="KW-0812">Transmembrane</keyword>
<dbReference type="InterPro" id="IPR013783">
    <property type="entry name" value="Ig-like_fold"/>
</dbReference>
<dbReference type="AlphaFoldDB" id="A0A3P8TIC2"/>
<dbReference type="Ensembl" id="ENSAPET00000025026.1">
    <property type="protein sequence ID" value="ENSAPEP00000024386.1"/>
    <property type="gene ID" value="ENSAPEG00000017229.1"/>
</dbReference>
<reference evidence="3 4" key="1">
    <citation type="submission" date="2018-03" db="EMBL/GenBank/DDBJ databases">
        <title>Finding Nemo's genes: A chromosome-scale reference assembly of the genome of the orange clownfish Amphiprion percula.</title>
        <authorList>
            <person name="Lehmann R."/>
        </authorList>
    </citation>
    <scope>NUCLEOTIDE SEQUENCE</scope>
</reference>
<feature type="transmembrane region" description="Helical" evidence="1">
    <location>
        <begin position="211"/>
        <end position="232"/>
    </location>
</feature>
<dbReference type="Pfam" id="PF07654">
    <property type="entry name" value="C1-set"/>
    <property type="match status" value="1"/>
</dbReference>
<keyword evidence="1" id="KW-0472">Membrane</keyword>
<dbReference type="SMART" id="SM00407">
    <property type="entry name" value="IGc1"/>
    <property type="match status" value="1"/>
</dbReference>
<feature type="domain" description="Ig-like" evidence="2">
    <location>
        <begin position="108"/>
        <end position="196"/>
    </location>
</feature>
<reference evidence="3" key="3">
    <citation type="submission" date="2025-09" db="UniProtKB">
        <authorList>
            <consortium name="Ensembl"/>
        </authorList>
    </citation>
    <scope>IDENTIFICATION</scope>
</reference>
<dbReference type="InterPro" id="IPR007110">
    <property type="entry name" value="Ig-like_dom"/>
</dbReference>
<reference evidence="3" key="2">
    <citation type="submission" date="2025-08" db="UniProtKB">
        <authorList>
            <consortium name="Ensembl"/>
        </authorList>
    </citation>
    <scope>IDENTIFICATION</scope>
</reference>
<proteinExistence type="predicted"/>